<evidence type="ECO:0000313" key="2">
    <source>
        <dbReference type="EMBL" id="MDO6421611.1"/>
    </source>
</evidence>
<name>A0AAW7X1I2_9GAMM</name>
<dbReference type="AlphaFoldDB" id="A0AAW7X1I2"/>
<keyword evidence="1" id="KW-0472">Membrane</keyword>
<dbReference type="EMBL" id="JAUOPB010000002">
    <property type="protein sequence ID" value="MDO6421611.1"/>
    <property type="molecule type" value="Genomic_DNA"/>
</dbReference>
<gene>
    <name evidence="2" type="ORF">Q4521_03915</name>
</gene>
<evidence type="ECO:0000313" key="3">
    <source>
        <dbReference type="Proteomes" id="UP001169760"/>
    </source>
</evidence>
<reference evidence="2" key="1">
    <citation type="submission" date="2023-07" db="EMBL/GenBank/DDBJ databases">
        <title>Genome content predicts the carbon catabolic preferences of heterotrophic bacteria.</title>
        <authorList>
            <person name="Gralka M."/>
        </authorList>
    </citation>
    <scope>NUCLEOTIDE SEQUENCE</scope>
    <source>
        <strain evidence="2">I3M17_2</strain>
    </source>
</reference>
<comment type="caution">
    <text evidence="2">The sequence shown here is derived from an EMBL/GenBank/DDBJ whole genome shotgun (WGS) entry which is preliminary data.</text>
</comment>
<dbReference type="Proteomes" id="UP001169760">
    <property type="component" value="Unassembled WGS sequence"/>
</dbReference>
<dbReference type="Pfam" id="PF10029">
    <property type="entry name" value="DUF2271"/>
    <property type="match status" value="1"/>
</dbReference>
<dbReference type="InterPro" id="IPR014469">
    <property type="entry name" value="DUF2271"/>
</dbReference>
<protein>
    <submittedName>
        <fullName evidence="2">DUF2271 domain-containing protein</fullName>
    </submittedName>
</protein>
<evidence type="ECO:0000256" key="1">
    <source>
        <dbReference type="SAM" id="Phobius"/>
    </source>
</evidence>
<keyword evidence="1" id="KW-0812">Transmembrane</keyword>
<sequence length="192" mass="21208">MNVDSKSSLQGSAVNLRNSWLGLMAAFVLSMFFSGQVFADKSVASANAKSSVVVTLTVPKLDVDPYHKPYIAVWVETPSREGIITLAVWHEKDTWLKDIRQWWRKLGRAAEENLDGVSGATRKPGTYTVEWDGKDQQGNPLPAGEYLINVEASREEGGRSYAREKIQLGQSSRQVVAADNELGEIIIEVNAQ</sequence>
<accession>A0AAW7X1I2</accession>
<organism evidence="2 3">
    <name type="scientific">Saccharophagus degradans</name>
    <dbReference type="NCBI Taxonomy" id="86304"/>
    <lineage>
        <taxon>Bacteria</taxon>
        <taxon>Pseudomonadati</taxon>
        <taxon>Pseudomonadota</taxon>
        <taxon>Gammaproteobacteria</taxon>
        <taxon>Cellvibrionales</taxon>
        <taxon>Cellvibrionaceae</taxon>
        <taxon>Saccharophagus</taxon>
    </lineage>
</organism>
<dbReference type="RefSeq" id="WP_303491142.1">
    <property type="nucleotide sequence ID" value="NZ_JAUOPB010000002.1"/>
</dbReference>
<dbReference type="Gene3D" id="2.60.40.4070">
    <property type="match status" value="1"/>
</dbReference>
<proteinExistence type="predicted"/>
<keyword evidence="1" id="KW-1133">Transmembrane helix</keyword>
<feature type="transmembrane region" description="Helical" evidence="1">
    <location>
        <begin position="20"/>
        <end position="39"/>
    </location>
</feature>